<comment type="cofactor">
    <cofactor evidence="1">
        <name>Mg(2+)</name>
        <dbReference type="ChEBI" id="CHEBI:18420"/>
    </cofactor>
</comment>
<dbReference type="InterPro" id="IPR005474">
    <property type="entry name" value="Transketolase_N"/>
</dbReference>
<dbReference type="SMART" id="SM00861">
    <property type="entry name" value="Transket_pyr"/>
    <property type="match status" value="1"/>
</dbReference>
<dbReference type="InterPro" id="IPR033247">
    <property type="entry name" value="Transketolase_fam"/>
</dbReference>
<comment type="cofactor">
    <cofactor evidence="2">
        <name>thiamine diphosphate</name>
        <dbReference type="ChEBI" id="CHEBI:58937"/>
    </cofactor>
</comment>
<evidence type="ECO:0000256" key="7">
    <source>
        <dbReference type="ARBA" id="ARBA00023052"/>
    </source>
</evidence>
<sequence length="661" mass="71565">MTGTEPRALADAIRFLSIDAIERVGEGHPGTPLGAADTVTALFTRHLKFLAREPLWFDRDRFVESNGHGSMLLYSLLHLSGYAGIGLDDIKRFRELGSPCEGHPEYAPAHGIETTTGPLGQGIANAAGMALAEAYLNRWLGPDLIDHRTYALVGDGCLQEGVGQEVISLAGHLRLGKLTFLWDDNRMTDDGAIDLALSDDMAARFRLSHWHVQEVDGHDIEAVSAALLLAKADPRPSMIRCTTVIGRGLPGVEGTRAAHSARIPASLSEAARKALNWPHPAFEIPDEIRAAWRAAGERNAPEFESWTRRVAALPPERRRLLDRLRDGKLPEGWEAPLRAFRDEAARAGTAQSGIALSGELVDRLADAIPELLSGAPDLEGATQHKRKLKAFTAEDQGGRYVHYGIREHAMGAMMNGMAAHGGVVPVGVTYLVFSDYLRPVLRLAAMMGLPVPFVFSHDSVGIGRNGPTHQPVEYLASLRAIPNMLVLRPADAVEAAECWEIALRTRTGPSSLIFARQALPAVRRQAGSENLSARGAYVLEEATGPRRVTLLATGSEVALAVEARRRLEEEGIPTAVVSMPSWELFERQDTAYRRATLGPGTVRVGIEAAVRLGWDRYLGEEGGFVGMSGFGASGAEADLARHFGLTPERVVEEVRARLGTV</sequence>
<evidence type="ECO:0000256" key="4">
    <source>
        <dbReference type="ARBA" id="ARBA00022679"/>
    </source>
</evidence>
<dbReference type="InterPro" id="IPR005475">
    <property type="entry name" value="Transketolase-like_Pyr-bd"/>
</dbReference>
<keyword evidence="6" id="KW-0460">Magnesium</keyword>
<name>A0A8H9C8V5_9HYPH</name>
<dbReference type="SUPFAM" id="SSF52922">
    <property type="entry name" value="TK C-terminal domain-like"/>
    <property type="match status" value="1"/>
</dbReference>
<comment type="catalytic activity">
    <reaction evidence="8">
        <text>D-sedoheptulose 7-phosphate + D-glyceraldehyde 3-phosphate = aldehydo-D-ribose 5-phosphate + D-xylulose 5-phosphate</text>
        <dbReference type="Rhea" id="RHEA:10508"/>
        <dbReference type="ChEBI" id="CHEBI:57483"/>
        <dbReference type="ChEBI" id="CHEBI:57737"/>
        <dbReference type="ChEBI" id="CHEBI:58273"/>
        <dbReference type="ChEBI" id="CHEBI:59776"/>
        <dbReference type="EC" id="2.2.1.1"/>
    </reaction>
</comment>
<dbReference type="Pfam" id="PF00456">
    <property type="entry name" value="Transketolase_N"/>
    <property type="match status" value="1"/>
</dbReference>
<evidence type="ECO:0000256" key="3">
    <source>
        <dbReference type="ARBA" id="ARBA00007131"/>
    </source>
</evidence>
<evidence type="ECO:0000256" key="6">
    <source>
        <dbReference type="ARBA" id="ARBA00022842"/>
    </source>
</evidence>
<organism evidence="10 11">
    <name type="scientific">Methylobacterium indicum</name>
    <dbReference type="NCBI Taxonomy" id="1775910"/>
    <lineage>
        <taxon>Bacteria</taxon>
        <taxon>Pseudomonadati</taxon>
        <taxon>Pseudomonadota</taxon>
        <taxon>Alphaproteobacteria</taxon>
        <taxon>Hyphomicrobiales</taxon>
        <taxon>Methylobacteriaceae</taxon>
        <taxon>Methylobacterium</taxon>
    </lineage>
</organism>
<evidence type="ECO:0000256" key="8">
    <source>
        <dbReference type="ARBA" id="ARBA00049473"/>
    </source>
</evidence>
<dbReference type="CDD" id="cd02012">
    <property type="entry name" value="TPP_TK"/>
    <property type="match status" value="1"/>
</dbReference>
<keyword evidence="7" id="KW-0786">Thiamine pyrophosphate</keyword>
<dbReference type="InterPro" id="IPR009014">
    <property type="entry name" value="Transketo_C/PFOR_II"/>
</dbReference>
<protein>
    <submittedName>
        <fullName evidence="10">Transketolase</fullName>
    </submittedName>
</protein>
<proteinExistence type="inferred from homology"/>
<evidence type="ECO:0000256" key="1">
    <source>
        <dbReference type="ARBA" id="ARBA00001946"/>
    </source>
</evidence>
<dbReference type="RefSeq" id="WP_207179342.1">
    <property type="nucleotide sequence ID" value="NZ_AP024145.1"/>
</dbReference>
<dbReference type="InterPro" id="IPR029061">
    <property type="entry name" value="THDP-binding"/>
</dbReference>
<evidence type="ECO:0000313" key="11">
    <source>
        <dbReference type="Proteomes" id="UP000663508"/>
    </source>
</evidence>
<dbReference type="PANTHER" id="PTHR43522:SF2">
    <property type="entry name" value="TRANSKETOLASE 1-RELATED"/>
    <property type="match status" value="1"/>
</dbReference>
<dbReference type="GO" id="GO:0005829">
    <property type="term" value="C:cytosol"/>
    <property type="evidence" value="ECO:0007669"/>
    <property type="project" value="TreeGrafter"/>
</dbReference>
<evidence type="ECO:0000256" key="5">
    <source>
        <dbReference type="ARBA" id="ARBA00022723"/>
    </source>
</evidence>
<dbReference type="EMBL" id="AP024145">
    <property type="protein sequence ID" value="BCM86331.1"/>
    <property type="molecule type" value="Genomic_DNA"/>
</dbReference>
<feature type="domain" description="Transketolase-like pyrimidine-binding" evidence="9">
    <location>
        <begin position="351"/>
        <end position="522"/>
    </location>
</feature>
<dbReference type="Pfam" id="PF02779">
    <property type="entry name" value="Transket_pyr"/>
    <property type="match status" value="1"/>
</dbReference>
<dbReference type="AlphaFoldDB" id="A0A8H9C8V5"/>
<dbReference type="GO" id="GO:0046872">
    <property type="term" value="F:metal ion binding"/>
    <property type="evidence" value="ECO:0007669"/>
    <property type="project" value="UniProtKB-KW"/>
</dbReference>
<dbReference type="CDD" id="cd07033">
    <property type="entry name" value="TPP_PYR_DXS_TK_like"/>
    <property type="match status" value="1"/>
</dbReference>
<evidence type="ECO:0000256" key="2">
    <source>
        <dbReference type="ARBA" id="ARBA00001964"/>
    </source>
</evidence>
<gene>
    <name evidence="10" type="ORF">mvi_47920</name>
</gene>
<dbReference type="Proteomes" id="UP000663508">
    <property type="component" value="Chromosome"/>
</dbReference>
<comment type="similarity">
    <text evidence="3">Belongs to the transketolase family.</text>
</comment>
<evidence type="ECO:0000259" key="9">
    <source>
        <dbReference type="SMART" id="SM00861"/>
    </source>
</evidence>
<dbReference type="SUPFAM" id="SSF52518">
    <property type="entry name" value="Thiamin diphosphate-binding fold (THDP-binding)"/>
    <property type="match status" value="2"/>
</dbReference>
<dbReference type="Pfam" id="PF22613">
    <property type="entry name" value="Transketolase_C_1"/>
    <property type="match status" value="1"/>
</dbReference>
<evidence type="ECO:0000313" key="10">
    <source>
        <dbReference type="EMBL" id="BCM86331.1"/>
    </source>
</evidence>
<keyword evidence="5" id="KW-0479">Metal-binding</keyword>
<accession>A0A8H9C8V5</accession>
<dbReference type="GO" id="GO:0004802">
    <property type="term" value="F:transketolase activity"/>
    <property type="evidence" value="ECO:0007669"/>
    <property type="project" value="UniProtKB-EC"/>
</dbReference>
<dbReference type="KEGG" id="mind:mvi_47920"/>
<dbReference type="Gene3D" id="3.40.50.970">
    <property type="match status" value="2"/>
</dbReference>
<keyword evidence="4" id="KW-0808">Transferase</keyword>
<dbReference type="GO" id="GO:0006098">
    <property type="term" value="P:pentose-phosphate shunt"/>
    <property type="evidence" value="ECO:0007669"/>
    <property type="project" value="TreeGrafter"/>
</dbReference>
<dbReference type="Gene3D" id="3.40.50.920">
    <property type="match status" value="1"/>
</dbReference>
<dbReference type="PANTHER" id="PTHR43522">
    <property type="entry name" value="TRANSKETOLASE"/>
    <property type="match status" value="1"/>
</dbReference>
<dbReference type="InterPro" id="IPR055152">
    <property type="entry name" value="Transketolase-like_C_2"/>
</dbReference>
<reference evidence="10" key="1">
    <citation type="submission" date="2020-11" db="EMBL/GenBank/DDBJ databases">
        <title>Complete genome sequence of a novel pathogenic Methylobacterium strain isolated from rice in Vietnam.</title>
        <authorList>
            <person name="Lai K."/>
            <person name="Okazaki S."/>
            <person name="Higashi K."/>
            <person name="Mori H."/>
            <person name="Toyoda A."/>
            <person name="Kurokawa K."/>
        </authorList>
    </citation>
    <scope>NUCLEOTIDE SEQUENCE</scope>
    <source>
        <strain evidence="10">VL1</strain>
    </source>
</reference>